<evidence type="ECO:0000313" key="1">
    <source>
        <dbReference type="EMBL" id="RKD25035.1"/>
    </source>
</evidence>
<comment type="caution">
    <text evidence="1">The sequence shown here is derived from an EMBL/GenBank/DDBJ whole genome shotgun (WGS) entry which is preliminary data.</text>
</comment>
<dbReference type="Proteomes" id="UP000284219">
    <property type="component" value="Unassembled WGS sequence"/>
</dbReference>
<evidence type="ECO:0000313" key="2">
    <source>
        <dbReference type="Proteomes" id="UP000284219"/>
    </source>
</evidence>
<protein>
    <submittedName>
        <fullName evidence="1">Uncharacterized protein</fullName>
    </submittedName>
</protein>
<dbReference type="RefSeq" id="WP_120188853.1">
    <property type="nucleotide sequence ID" value="NZ_MCHY01000007.1"/>
</dbReference>
<reference evidence="1 2" key="1">
    <citation type="submission" date="2016-08" db="EMBL/GenBank/DDBJ databases">
        <title>Novel Firmicute Genomes.</title>
        <authorList>
            <person name="Poppleton D.I."/>
            <person name="Gribaldo S."/>
        </authorList>
    </citation>
    <scope>NUCLEOTIDE SEQUENCE [LARGE SCALE GENOMIC DNA]</scope>
    <source>
        <strain evidence="1 2">RAOx-1</strain>
    </source>
</reference>
<name>A0A419SLZ3_9BACL</name>
<gene>
    <name evidence="1" type="ORF">BEP19_04200</name>
</gene>
<proteinExistence type="predicted"/>
<organism evidence="1 2">
    <name type="scientific">Ammoniphilus oxalaticus</name>
    <dbReference type="NCBI Taxonomy" id="66863"/>
    <lineage>
        <taxon>Bacteria</taxon>
        <taxon>Bacillati</taxon>
        <taxon>Bacillota</taxon>
        <taxon>Bacilli</taxon>
        <taxon>Bacillales</taxon>
        <taxon>Paenibacillaceae</taxon>
        <taxon>Aneurinibacillus group</taxon>
        <taxon>Ammoniphilus</taxon>
    </lineage>
</organism>
<dbReference type="PROSITE" id="PS51257">
    <property type="entry name" value="PROKAR_LIPOPROTEIN"/>
    <property type="match status" value="1"/>
</dbReference>
<sequence length="316" mass="35043">MIRSIWIVSAVFLLLVGCQDQGQGPGDLNPIKQSGPQAEIDGVEMKLELDKATYAEDEMVVAVVTITNHNDESQPITLIVDDGLAWESYALAQHQAEKWFGNFQAVDKIEGKQGGGSDNTRVYTLEPNEILEQHFEWDQRVTDFVIDYESDLRQQQIPGPTGKYDIKALVMIGDVTAIPGGNVDEMTQQFDALPQLAVQSSVEILGDRKVMGSEQAKALVLADKKAGEWYRAHSYEELVWKRRGDWYQKDVDGSDVKITKEMAEQLKGLAPRLAGGKRTDDTLTLEYGATLGDAPHSMIVEIDTVKNNVAAVTFKE</sequence>
<keyword evidence="2" id="KW-1185">Reference proteome</keyword>
<accession>A0A419SLZ3</accession>
<dbReference type="EMBL" id="MCHY01000007">
    <property type="protein sequence ID" value="RKD25035.1"/>
    <property type="molecule type" value="Genomic_DNA"/>
</dbReference>
<dbReference type="AlphaFoldDB" id="A0A419SLZ3"/>